<sequence length="243" mass="28515">MWIFTKEEELNSEQIKELKNQWFTMEEAIEELSFDGKNYSESSFRRDAAKVNTNKEFAQIGKPMVKEEKLGGKGRPRKVYNRAFVEALRTFAISDSYKQVEEEPIEFFINNEWKDMIKGKFQKTLKDYKVEQKYINIIVEELLSIVNDDIMQNCNALVGQNKLLVHQNKKLEDTKEYYISLHRGVEENANILNNIANHIKNDISESSSALSRKEVYHLDQTLKVNNKLDEILKLLKETKSDRP</sequence>
<keyword evidence="2" id="KW-1185">Reference proteome</keyword>
<accession>A0ABW4KLV9</accession>
<organism evidence="1 2">
    <name type="scientific">Siminovitchia sediminis</name>
    <dbReference type="NCBI Taxonomy" id="1274353"/>
    <lineage>
        <taxon>Bacteria</taxon>
        <taxon>Bacillati</taxon>
        <taxon>Bacillota</taxon>
        <taxon>Bacilli</taxon>
        <taxon>Bacillales</taxon>
        <taxon>Bacillaceae</taxon>
        <taxon>Siminovitchia</taxon>
    </lineage>
</organism>
<evidence type="ECO:0000313" key="2">
    <source>
        <dbReference type="Proteomes" id="UP001597301"/>
    </source>
</evidence>
<proteinExistence type="predicted"/>
<dbReference type="EMBL" id="JBHUEO010000073">
    <property type="protein sequence ID" value="MFD1708361.1"/>
    <property type="molecule type" value="Genomic_DNA"/>
</dbReference>
<reference evidence="2" key="1">
    <citation type="journal article" date="2019" name="Int. J. Syst. Evol. Microbiol.">
        <title>The Global Catalogue of Microorganisms (GCM) 10K type strain sequencing project: providing services to taxonomists for standard genome sequencing and annotation.</title>
        <authorList>
            <consortium name="The Broad Institute Genomics Platform"/>
            <consortium name="The Broad Institute Genome Sequencing Center for Infectious Disease"/>
            <person name="Wu L."/>
            <person name="Ma J."/>
        </authorList>
    </citation>
    <scope>NUCLEOTIDE SEQUENCE [LARGE SCALE GENOMIC DNA]</scope>
    <source>
        <strain evidence="2">CGMCC 1.12295</strain>
    </source>
</reference>
<evidence type="ECO:0000313" key="1">
    <source>
        <dbReference type="EMBL" id="MFD1708361.1"/>
    </source>
</evidence>
<comment type="caution">
    <text evidence="1">The sequence shown here is derived from an EMBL/GenBank/DDBJ whole genome shotgun (WGS) entry which is preliminary data.</text>
</comment>
<name>A0ABW4KLV9_9BACI</name>
<gene>
    <name evidence="1" type="ORF">ACFSCZ_16735</name>
</gene>
<dbReference type="Proteomes" id="UP001597301">
    <property type="component" value="Unassembled WGS sequence"/>
</dbReference>
<protein>
    <submittedName>
        <fullName evidence="1">Uncharacterized protein</fullName>
    </submittedName>
</protein>
<dbReference type="RefSeq" id="WP_380775564.1">
    <property type="nucleotide sequence ID" value="NZ_JBHUEO010000073.1"/>
</dbReference>